<gene>
    <name evidence="3" type="ORF">NITMOv2_2709</name>
</gene>
<feature type="transmembrane region" description="Helical" evidence="2">
    <location>
        <begin position="68"/>
        <end position="89"/>
    </location>
</feature>
<dbReference type="OrthoDB" id="2955631at2"/>
<feature type="transmembrane region" description="Helical" evidence="2">
    <location>
        <begin position="16"/>
        <end position="37"/>
    </location>
</feature>
<dbReference type="AlphaFoldDB" id="A0A0K2GDT5"/>
<evidence type="ECO:0000313" key="3">
    <source>
        <dbReference type="EMBL" id="ALA59120.1"/>
    </source>
</evidence>
<protein>
    <recommendedName>
        <fullName evidence="5">DUF2254 domain-containing protein</fullName>
    </recommendedName>
</protein>
<dbReference type="RefSeq" id="WP_053380195.1">
    <property type="nucleotide sequence ID" value="NZ_CP011801.1"/>
</dbReference>
<dbReference type="EMBL" id="CP011801">
    <property type="protein sequence ID" value="ALA59120.1"/>
    <property type="molecule type" value="Genomic_DNA"/>
</dbReference>
<organism evidence="3 4">
    <name type="scientific">Nitrospira moscoviensis</name>
    <dbReference type="NCBI Taxonomy" id="42253"/>
    <lineage>
        <taxon>Bacteria</taxon>
        <taxon>Pseudomonadati</taxon>
        <taxon>Nitrospirota</taxon>
        <taxon>Nitrospiria</taxon>
        <taxon>Nitrospirales</taxon>
        <taxon>Nitrospiraceae</taxon>
        <taxon>Nitrospira</taxon>
    </lineage>
</organism>
<reference evidence="3 4" key="1">
    <citation type="journal article" date="2015" name="Proc. Natl. Acad. Sci. U.S.A.">
        <title>Expanded metabolic versatility of ubiquitous nitrite-oxidizing bacteria from the genus Nitrospira.</title>
        <authorList>
            <person name="Koch H."/>
            <person name="Lucker S."/>
            <person name="Albertsen M."/>
            <person name="Kitzinger K."/>
            <person name="Herbold C."/>
            <person name="Spieck E."/>
            <person name="Nielsen P.H."/>
            <person name="Wagner M."/>
            <person name="Daims H."/>
        </authorList>
    </citation>
    <scope>NUCLEOTIDE SEQUENCE [LARGE SCALE GENOMIC DNA]</scope>
    <source>
        <strain evidence="3 4">NSP M-1</strain>
    </source>
</reference>
<feature type="transmembrane region" description="Helical" evidence="2">
    <location>
        <begin position="110"/>
        <end position="129"/>
    </location>
</feature>
<dbReference type="STRING" id="42253.NITMOv2_2709"/>
<keyword evidence="4" id="KW-1185">Reference proteome</keyword>
<feature type="transmembrane region" description="Helical" evidence="2">
    <location>
        <begin position="141"/>
        <end position="161"/>
    </location>
</feature>
<dbReference type="Proteomes" id="UP000069205">
    <property type="component" value="Chromosome"/>
</dbReference>
<feature type="compositionally biased region" description="Pro residues" evidence="1">
    <location>
        <begin position="197"/>
        <end position="206"/>
    </location>
</feature>
<keyword evidence="2" id="KW-0812">Transmembrane</keyword>
<evidence type="ECO:0008006" key="5">
    <source>
        <dbReference type="Google" id="ProtNLM"/>
    </source>
</evidence>
<evidence type="ECO:0000256" key="1">
    <source>
        <dbReference type="SAM" id="MobiDB-lite"/>
    </source>
</evidence>
<sequence length="448" mass="48746">MFTKLSSLWDRIRGSLWFVPSLMAAAAVVLAFTSLWADHHLIGKHPSGPFAWLYGGGADGARDVLSTVASSMITVAGVIFSITVVALTLASQQFGPRLLRNFMRDPGNQIVLGTFISVHLYCLIILRAVRTEEAGGFVPHLSVSVTLLLAMVSAGVLIYFFHHATSSIRASSVIAAVAADLDEAIDRLFPERVQRPGPEPVPPPDTAAPIRPEIDRDGRRIVAPTSGYLQALDTDCLGTVARADDLIIRVDCRPGDFLTCGTAVARAHPAERVTEAAVSRLQSAFILGDERTVVQDVRFPAHQLTEMAVRALSPGTNDPSTALACIDRLGAAFIRFSRRRVPSPYRYDEDHRLRLILAPVTLAELIEETFSPIRQYGRTSAPVTMRLLDAVITAAPHVTSPDARAALHAQAVMVHRGSLEGLPEERDRREVLKRYQQAQEALTNSMAA</sequence>
<keyword evidence="2" id="KW-1133">Transmembrane helix</keyword>
<evidence type="ECO:0000256" key="2">
    <source>
        <dbReference type="SAM" id="Phobius"/>
    </source>
</evidence>
<dbReference type="InterPro" id="IPR018723">
    <property type="entry name" value="DUF2254_membrane"/>
</dbReference>
<name>A0A0K2GDT5_NITMO</name>
<feature type="region of interest" description="Disordered" evidence="1">
    <location>
        <begin position="193"/>
        <end position="212"/>
    </location>
</feature>
<evidence type="ECO:0000313" key="4">
    <source>
        <dbReference type="Proteomes" id="UP000069205"/>
    </source>
</evidence>
<keyword evidence="2" id="KW-0472">Membrane</keyword>
<dbReference type="Pfam" id="PF10011">
    <property type="entry name" value="DUF2254"/>
    <property type="match status" value="1"/>
</dbReference>
<dbReference type="PATRIC" id="fig|42253.5.peg.2679"/>
<accession>A0A0K2GDT5</accession>
<proteinExistence type="predicted"/>
<dbReference type="KEGG" id="nmv:NITMOv2_2709"/>